<organism evidence="1 2">
    <name type="scientific">Friedmanniomyces simplex</name>
    <dbReference type="NCBI Taxonomy" id="329884"/>
    <lineage>
        <taxon>Eukaryota</taxon>
        <taxon>Fungi</taxon>
        <taxon>Dikarya</taxon>
        <taxon>Ascomycota</taxon>
        <taxon>Pezizomycotina</taxon>
        <taxon>Dothideomycetes</taxon>
        <taxon>Dothideomycetidae</taxon>
        <taxon>Mycosphaerellales</taxon>
        <taxon>Teratosphaeriaceae</taxon>
        <taxon>Friedmanniomyces</taxon>
    </lineage>
</organism>
<evidence type="ECO:0000313" key="2">
    <source>
        <dbReference type="Proteomes" id="UP000309340"/>
    </source>
</evidence>
<dbReference type="STRING" id="329884.A0A4U0WGZ0"/>
<reference evidence="1 2" key="1">
    <citation type="submission" date="2017-03" db="EMBL/GenBank/DDBJ databases">
        <title>Genomes of endolithic fungi from Antarctica.</title>
        <authorList>
            <person name="Coleine C."/>
            <person name="Masonjones S."/>
            <person name="Stajich J.E."/>
        </authorList>
    </citation>
    <scope>NUCLEOTIDE SEQUENCE [LARGE SCALE GENOMIC DNA]</scope>
    <source>
        <strain evidence="1 2">CCFEE 5184</strain>
    </source>
</reference>
<accession>A0A4U0WGZ0</accession>
<dbReference type="AlphaFoldDB" id="A0A4U0WGZ0"/>
<comment type="caution">
    <text evidence="1">The sequence shown here is derived from an EMBL/GenBank/DDBJ whole genome shotgun (WGS) entry which is preliminary data.</text>
</comment>
<sequence length="86" mass="9697">MMSQNPTRPSFLSFDTDTFGAHTSSMAPKVYVTADDDDFDTLDIQHLRDEGFDARYLSYGQGGKPYKDTLRHLADDLELGENYAIV</sequence>
<evidence type="ECO:0000313" key="1">
    <source>
        <dbReference type="EMBL" id="TKA61623.1"/>
    </source>
</evidence>
<dbReference type="EMBL" id="NAJQ01001192">
    <property type="protein sequence ID" value="TKA61623.1"/>
    <property type="molecule type" value="Genomic_DNA"/>
</dbReference>
<protein>
    <submittedName>
        <fullName evidence="1">Uncharacterized protein</fullName>
    </submittedName>
</protein>
<feature type="non-terminal residue" evidence="1">
    <location>
        <position position="86"/>
    </location>
</feature>
<proteinExistence type="predicted"/>
<gene>
    <name evidence="1" type="ORF">B0A55_11340</name>
</gene>
<dbReference type="OrthoDB" id="5440at2759"/>
<keyword evidence="2" id="KW-1185">Reference proteome</keyword>
<name>A0A4U0WGZ0_9PEZI</name>
<dbReference type="Proteomes" id="UP000309340">
    <property type="component" value="Unassembled WGS sequence"/>
</dbReference>